<keyword evidence="2" id="KW-1185">Reference proteome</keyword>
<evidence type="ECO:0008006" key="3">
    <source>
        <dbReference type="Google" id="ProtNLM"/>
    </source>
</evidence>
<dbReference type="EMBL" id="QKKF02033200">
    <property type="protein sequence ID" value="RZF33868.1"/>
    <property type="molecule type" value="Genomic_DNA"/>
</dbReference>
<accession>A0A482WK79</accession>
<gene>
    <name evidence="1" type="ORF">LSTR_LSTR009892</name>
</gene>
<dbReference type="PANTHER" id="PTHR16231">
    <property type="entry name" value="COMM DOMAIN-CONTAINING PROTEIN 4-8 FAMILY MEMBER"/>
    <property type="match status" value="1"/>
</dbReference>
<proteinExistence type="predicted"/>
<dbReference type="AlphaFoldDB" id="A0A482WK79"/>
<dbReference type="InParanoid" id="A0A482WK79"/>
<evidence type="ECO:0000313" key="1">
    <source>
        <dbReference type="EMBL" id="RZF33868.1"/>
    </source>
</evidence>
<dbReference type="STRING" id="195883.A0A482WK79"/>
<dbReference type="Proteomes" id="UP000291343">
    <property type="component" value="Unassembled WGS sequence"/>
</dbReference>
<sequence>MRFKFCGEGDCPDWVLLQINALSRMSSVKMKILCQTVAKSLVENELDFEKVKKLTADAKLELDDIKTSLLAIAFIIESSTRYNTSDAALSNELQQIGLPHEHSQAICKVYNEHSPKIAACLIEKSLRTSKLQQAAARAHAHHYHLTLDVWRASQPTTHHVTLSKQQMAFLINELKTVKSQMAQLQNEI</sequence>
<protein>
    <recommendedName>
        <fullName evidence="3">COMM domain-containing protein</fullName>
    </recommendedName>
</protein>
<dbReference type="PANTHER" id="PTHR16231:SF4">
    <property type="entry name" value="COMM DOMAIN-CONTAINING PROTEIN 4"/>
    <property type="match status" value="1"/>
</dbReference>
<evidence type="ECO:0000313" key="2">
    <source>
        <dbReference type="Proteomes" id="UP000291343"/>
    </source>
</evidence>
<name>A0A482WK79_LAOST</name>
<organism evidence="1 2">
    <name type="scientific">Laodelphax striatellus</name>
    <name type="common">Small brown planthopper</name>
    <name type="synonym">Delphax striatella</name>
    <dbReference type="NCBI Taxonomy" id="195883"/>
    <lineage>
        <taxon>Eukaryota</taxon>
        <taxon>Metazoa</taxon>
        <taxon>Ecdysozoa</taxon>
        <taxon>Arthropoda</taxon>
        <taxon>Hexapoda</taxon>
        <taxon>Insecta</taxon>
        <taxon>Pterygota</taxon>
        <taxon>Neoptera</taxon>
        <taxon>Paraneoptera</taxon>
        <taxon>Hemiptera</taxon>
        <taxon>Auchenorrhyncha</taxon>
        <taxon>Fulgoroidea</taxon>
        <taxon>Delphacidae</taxon>
        <taxon>Criomorphinae</taxon>
        <taxon>Laodelphax</taxon>
    </lineage>
</organism>
<reference evidence="1 2" key="1">
    <citation type="journal article" date="2017" name="Gigascience">
        <title>Genome sequence of the small brown planthopper, Laodelphax striatellus.</title>
        <authorList>
            <person name="Zhu J."/>
            <person name="Jiang F."/>
            <person name="Wang X."/>
            <person name="Yang P."/>
            <person name="Bao Y."/>
            <person name="Zhao W."/>
            <person name="Wang W."/>
            <person name="Lu H."/>
            <person name="Wang Q."/>
            <person name="Cui N."/>
            <person name="Li J."/>
            <person name="Chen X."/>
            <person name="Luo L."/>
            <person name="Yu J."/>
            <person name="Kang L."/>
            <person name="Cui F."/>
        </authorList>
    </citation>
    <scope>NUCLEOTIDE SEQUENCE [LARGE SCALE GENOMIC DNA]</scope>
    <source>
        <strain evidence="1">Lst14</strain>
    </source>
</reference>
<comment type="caution">
    <text evidence="1">The sequence shown here is derived from an EMBL/GenBank/DDBJ whole genome shotgun (WGS) entry which is preliminary data.</text>
</comment>
<dbReference type="Pfam" id="PF21672">
    <property type="entry name" value="COMM_HN"/>
    <property type="match status" value="1"/>
</dbReference>
<dbReference type="FunCoup" id="A0A482WK79">
    <property type="interactions" value="297"/>
</dbReference>
<dbReference type="SMR" id="A0A482WK79"/>
<dbReference type="OrthoDB" id="284322at2759"/>
<dbReference type="InterPro" id="IPR047155">
    <property type="entry name" value="COMMD4/6/7/8"/>
</dbReference>